<dbReference type="PROSITE" id="PS51257">
    <property type="entry name" value="PROKAR_LIPOPROTEIN"/>
    <property type="match status" value="1"/>
</dbReference>
<evidence type="ECO:0000313" key="3">
    <source>
        <dbReference type="Proteomes" id="UP001597119"/>
    </source>
</evidence>
<dbReference type="RefSeq" id="WP_247381650.1">
    <property type="nucleotide sequence ID" value="NZ_JALLGV010000011.1"/>
</dbReference>
<dbReference type="Proteomes" id="UP001597119">
    <property type="component" value="Unassembled WGS sequence"/>
</dbReference>
<sequence>MPPCNRRRFLTLGTTTVATALAGCWGTTDSLTYADWIPATDGSILTAYLDLTISQKSSQIDPLLPLFLPSKDSSSATGVAPDFSALNQIDEPLLRLPLQTGGQLIGVSGLSLTASGLSYLVDPTQPTEGVTELFRVNDTVVGTGTIDVSKADESLRAGREDFLGEMKYDVVSEGGNYTIYQPTLDVTGAVAVSESAVLVSDSQRKVQTVIETWQGTHDRAVEENDTVKWLFDTIRSGDMVVGWLGPVHLQDFYWERMDAEPATEIVSQKDDVLSSVTFSPEGRRITAELALQDDGIASLTERQLQTKLGISGTETEMAIDGTRLSATTSYTDDDLDIEYFERTEPTPETTETPQKSPSEAAADAIPDNAFEFSHDEDKGTVRVTFAKKFDADKVTVKAVESDSEASTTTPDPVSYLNVYLAPDGDEVVVTVTVDGETFEVARKVFPSSH</sequence>
<dbReference type="AlphaFoldDB" id="A0ABD6CF38"/>
<dbReference type="EMBL" id="JBHUDJ010000009">
    <property type="protein sequence ID" value="MFD1588190.1"/>
    <property type="molecule type" value="Genomic_DNA"/>
</dbReference>
<evidence type="ECO:0000313" key="2">
    <source>
        <dbReference type="EMBL" id="MFD1588190.1"/>
    </source>
</evidence>
<evidence type="ECO:0000256" key="1">
    <source>
        <dbReference type="SAM" id="MobiDB-lite"/>
    </source>
</evidence>
<accession>A0ABD6CF38</accession>
<comment type="caution">
    <text evidence="2">The sequence shown here is derived from an EMBL/GenBank/DDBJ whole genome shotgun (WGS) entry which is preliminary data.</text>
</comment>
<dbReference type="InterPro" id="IPR006311">
    <property type="entry name" value="TAT_signal"/>
</dbReference>
<name>A0ABD6CF38_9EURY</name>
<keyword evidence="3" id="KW-1185">Reference proteome</keyword>
<feature type="region of interest" description="Disordered" evidence="1">
    <location>
        <begin position="342"/>
        <end position="361"/>
    </location>
</feature>
<dbReference type="PROSITE" id="PS51318">
    <property type="entry name" value="TAT"/>
    <property type="match status" value="1"/>
</dbReference>
<proteinExistence type="predicted"/>
<organism evidence="2 3">
    <name type="scientific">Halorientalis brevis</name>
    <dbReference type="NCBI Taxonomy" id="1126241"/>
    <lineage>
        <taxon>Archaea</taxon>
        <taxon>Methanobacteriati</taxon>
        <taxon>Methanobacteriota</taxon>
        <taxon>Stenosarchaea group</taxon>
        <taxon>Halobacteria</taxon>
        <taxon>Halobacteriales</taxon>
        <taxon>Haloarculaceae</taxon>
        <taxon>Halorientalis</taxon>
    </lineage>
</organism>
<reference evidence="2 3" key="1">
    <citation type="journal article" date="2019" name="Int. J. Syst. Evol. Microbiol.">
        <title>The Global Catalogue of Microorganisms (GCM) 10K type strain sequencing project: providing services to taxonomists for standard genome sequencing and annotation.</title>
        <authorList>
            <consortium name="The Broad Institute Genomics Platform"/>
            <consortium name="The Broad Institute Genome Sequencing Center for Infectious Disease"/>
            <person name="Wu L."/>
            <person name="Ma J."/>
        </authorList>
    </citation>
    <scope>NUCLEOTIDE SEQUENCE [LARGE SCALE GENOMIC DNA]</scope>
    <source>
        <strain evidence="2 3">CGMCC 1.12125</strain>
    </source>
</reference>
<gene>
    <name evidence="2" type="ORF">ACFR9U_14505</name>
</gene>
<protein>
    <submittedName>
        <fullName evidence="2">Uncharacterized protein</fullName>
    </submittedName>
</protein>